<keyword evidence="2" id="KW-1185">Reference proteome</keyword>
<proteinExistence type="predicted"/>
<accession>A0ABY0DHP7</accession>
<evidence type="ECO:0000313" key="2">
    <source>
        <dbReference type="Proteomes" id="UP000289946"/>
    </source>
</evidence>
<dbReference type="Proteomes" id="UP000289946">
    <property type="component" value="Unassembled WGS sequence"/>
</dbReference>
<dbReference type="RefSeq" id="WP_128941036.1">
    <property type="nucleotide sequence ID" value="NZ_RDRA01000014.1"/>
</dbReference>
<gene>
    <name evidence="1" type="ORF">EAS62_24080</name>
</gene>
<comment type="caution">
    <text evidence="1">The sequence shown here is derived from an EMBL/GenBank/DDBJ whole genome shotgun (WGS) entry which is preliminary data.</text>
</comment>
<reference evidence="1 2" key="1">
    <citation type="submission" date="2018-10" db="EMBL/GenBank/DDBJ databases">
        <title>Bradyrhizobium sp. nov., isolated from effective nodules of peanut in China.</title>
        <authorList>
            <person name="Li Y."/>
        </authorList>
    </citation>
    <scope>NUCLEOTIDE SEQUENCE [LARGE SCALE GENOMIC DNA]</scope>
    <source>
        <strain evidence="1 2">CCBAU 51781</strain>
    </source>
</reference>
<organism evidence="1 2">
    <name type="scientific">Bradyrhizobium zhanjiangense</name>
    <dbReference type="NCBI Taxonomy" id="1325107"/>
    <lineage>
        <taxon>Bacteria</taxon>
        <taxon>Pseudomonadati</taxon>
        <taxon>Pseudomonadota</taxon>
        <taxon>Alphaproteobacteria</taxon>
        <taxon>Hyphomicrobiales</taxon>
        <taxon>Nitrobacteraceae</taxon>
        <taxon>Bradyrhizobium</taxon>
    </lineage>
</organism>
<evidence type="ECO:0000313" key="1">
    <source>
        <dbReference type="EMBL" id="RXG91562.1"/>
    </source>
</evidence>
<dbReference type="EMBL" id="RDRA01000014">
    <property type="protein sequence ID" value="RXG91562.1"/>
    <property type="molecule type" value="Genomic_DNA"/>
</dbReference>
<sequence length="73" mass="8661">MSVTAAQKLQCVERELSYRRRVYARLVARGKMSELERIEEMRLMEAIRDDYRELVEAEAVPLFIETKRTVKQA</sequence>
<protein>
    <submittedName>
        <fullName evidence="1">Uncharacterized protein</fullName>
    </submittedName>
</protein>
<name>A0ABY0DHP7_9BRAD</name>